<comment type="caution">
    <text evidence="1">The sequence shown here is derived from an EMBL/GenBank/DDBJ whole genome shotgun (WGS) entry which is preliminary data.</text>
</comment>
<dbReference type="Proteomes" id="UP000176445">
    <property type="component" value="Unassembled WGS sequence"/>
</dbReference>
<organism evidence="1 2">
    <name type="scientific">Candidatus Kaiserbacteria bacterium RIFCSPHIGHO2_01_FULL_54_36b</name>
    <dbReference type="NCBI Taxonomy" id="1798483"/>
    <lineage>
        <taxon>Bacteria</taxon>
        <taxon>Candidatus Kaiseribacteriota</taxon>
    </lineage>
</organism>
<name>A0A1F6CR40_9BACT</name>
<dbReference type="AlphaFoldDB" id="A0A1F6CR40"/>
<evidence type="ECO:0008006" key="3">
    <source>
        <dbReference type="Google" id="ProtNLM"/>
    </source>
</evidence>
<proteinExistence type="predicted"/>
<reference evidence="1 2" key="1">
    <citation type="journal article" date="2016" name="Nat. Commun.">
        <title>Thousands of microbial genomes shed light on interconnected biogeochemical processes in an aquifer system.</title>
        <authorList>
            <person name="Anantharaman K."/>
            <person name="Brown C.T."/>
            <person name="Hug L.A."/>
            <person name="Sharon I."/>
            <person name="Castelle C.J."/>
            <person name="Probst A.J."/>
            <person name="Thomas B.C."/>
            <person name="Singh A."/>
            <person name="Wilkins M.J."/>
            <person name="Karaoz U."/>
            <person name="Brodie E.L."/>
            <person name="Williams K.H."/>
            <person name="Hubbard S.S."/>
            <person name="Banfield J.F."/>
        </authorList>
    </citation>
    <scope>NUCLEOTIDE SEQUENCE [LARGE SCALE GENOMIC DNA]</scope>
</reference>
<protein>
    <recommendedName>
        <fullName evidence="3">HD/PDEase domain-containing protein</fullName>
    </recommendedName>
</protein>
<gene>
    <name evidence="1" type="ORF">A2704_03770</name>
</gene>
<dbReference type="GO" id="GO:0008893">
    <property type="term" value="F:guanosine-3',5'-bis(diphosphate) 3'-diphosphatase activity"/>
    <property type="evidence" value="ECO:0007669"/>
    <property type="project" value="TreeGrafter"/>
</dbReference>
<dbReference type="EMBL" id="MFKW01000030">
    <property type="protein sequence ID" value="OGG51352.1"/>
    <property type="molecule type" value="Genomic_DNA"/>
</dbReference>
<sequence length="200" mass="22446">MGNPTSKPTLEDAIVLAAQLHKGQVDKAGVSYILHTLRVMQDPTLTSEDERIVAVLHDTVEDCDITLEQLRERGYSVQVVDALDFLTKLPEEESNYDAFIERVQSGPLLARKVKLADLRDNADLSRLANPTEKDLARQEKYRRAIAALESASRTNESRDKINQVTCSCNDPSCRKCLQVNCQDPHCPTHTKTRKAVFRGQ</sequence>
<dbReference type="Gene3D" id="1.10.3210.10">
    <property type="entry name" value="Hypothetical protein af1432"/>
    <property type="match status" value="1"/>
</dbReference>
<dbReference type="Pfam" id="PF13328">
    <property type="entry name" value="HD_4"/>
    <property type="match status" value="1"/>
</dbReference>
<accession>A0A1F6CR40</accession>
<dbReference type="InterPro" id="IPR052194">
    <property type="entry name" value="MESH1"/>
</dbReference>
<evidence type="ECO:0000313" key="2">
    <source>
        <dbReference type="Proteomes" id="UP000176445"/>
    </source>
</evidence>
<evidence type="ECO:0000313" key="1">
    <source>
        <dbReference type="EMBL" id="OGG51352.1"/>
    </source>
</evidence>
<dbReference type="PANTHER" id="PTHR46246">
    <property type="entry name" value="GUANOSINE-3',5'-BIS(DIPHOSPHATE) 3'-PYROPHOSPHOHYDROLASE MESH1"/>
    <property type="match status" value="1"/>
</dbReference>
<dbReference type="SUPFAM" id="SSF109604">
    <property type="entry name" value="HD-domain/PDEase-like"/>
    <property type="match status" value="1"/>
</dbReference>
<dbReference type="PANTHER" id="PTHR46246:SF1">
    <property type="entry name" value="GUANOSINE-3',5'-BIS(DIPHOSPHATE) 3'-PYROPHOSPHOHYDROLASE MESH1"/>
    <property type="match status" value="1"/>
</dbReference>